<dbReference type="AlphaFoldDB" id="A0A6H5HHA8"/>
<protein>
    <recommendedName>
        <fullName evidence="3">Cilia- and flagella-associated protein 157</fullName>
    </recommendedName>
</protein>
<dbReference type="Proteomes" id="UP000479000">
    <property type="component" value="Unassembled WGS sequence"/>
</dbReference>
<reference evidence="8 9" key="1">
    <citation type="submission" date="2020-02" db="EMBL/GenBank/DDBJ databases">
        <authorList>
            <person name="Ferguson B K."/>
        </authorList>
    </citation>
    <scope>NUCLEOTIDE SEQUENCE [LARGE SCALE GENOMIC DNA]</scope>
</reference>
<evidence type="ECO:0000256" key="5">
    <source>
        <dbReference type="ARBA" id="ARBA00023069"/>
    </source>
</evidence>
<proteinExistence type="inferred from homology"/>
<evidence type="ECO:0000256" key="3">
    <source>
        <dbReference type="ARBA" id="ARBA00014087"/>
    </source>
</evidence>
<accession>A0A6H5HHA8</accession>
<keyword evidence="5" id="KW-0969">Cilium</keyword>
<gene>
    <name evidence="8" type="ORF">NTEN_LOCUS21003</name>
</gene>
<dbReference type="OrthoDB" id="166611at2759"/>
<dbReference type="PANTHER" id="PTHR31954:SF1">
    <property type="entry name" value="CILIA- AND FLAGELLA-ASSOCIATED PROTEIN 157"/>
    <property type="match status" value="1"/>
</dbReference>
<feature type="coiled-coil region" evidence="7">
    <location>
        <begin position="132"/>
        <end position="169"/>
    </location>
</feature>
<evidence type="ECO:0000313" key="8">
    <source>
        <dbReference type="EMBL" id="CAB0016878.1"/>
    </source>
</evidence>
<dbReference type="GO" id="GO:0008017">
    <property type="term" value="F:microtubule binding"/>
    <property type="evidence" value="ECO:0007669"/>
    <property type="project" value="TreeGrafter"/>
</dbReference>
<feature type="coiled-coil region" evidence="7">
    <location>
        <begin position="299"/>
        <end position="347"/>
    </location>
</feature>
<evidence type="ECO:0000313" key="9">
    <source>
        <dbReference type="Proteomes" id="UP000479000"/>
    </source>
</evidence>
<evidence type="ECO:0000256" key="1">
    <source>
        <dbReference type="ARBA" id="ARBA00004138"/>
    </source>
</evidence>
<keyword evidence="6" id="KW-0966">Cell projection</keyword>
<sequence length="576" mass="65912">MTSTKPGSRAKTPALNELKKLLSKEILEDTVTAADKAYREFGVTERIAQIEKLERFIEITESENAELKSSFEKERCSNEEKIAPLREKVNKNCEQVARLTCENRRLMKEKEASLISYSKQLATNSNNFKRTQEKLASEIKLLNDKLANLEEFRQQRANLVERNNRTQSHLKVVQERTAGIVNVYKRLDLINKDRIAQELKENLLKLSIQLQESSSTGATKSLVRENIAINNELSAQVGSWQALWDENRELKKQKRELLSTAKDEEKQTENCLRANVLQTQIIDRLVHELEKTDGYYEEMQNLESLLGGLEKELERASCRVRATDEQMRRLLQNKHAVQTKVNELTKECNSIESTNHEELVNLRTALLHVADAQFLRLRFARKRIPEEEVDKKLTEILKSLNNMFPCYPDKQDSAELRLGSYVSQITYDPEKIFEPAYNDTLAERDSRKISKSLTIDSSAQGYIEKNLDGGKSFTAHDAEALPRVTKRWKGAGAYLLERHGAGDFLSEHRNTDGLMCSGPRTKRTNVASAKRAGMSLMAPKHSSARLRALQSVCENTISISEDQWCKPAVRRKRKCV</sequence>
<dbReference type="GO" id="GO:0036064">
    <property type="term" value="C:ciliary basal body"/>
    <property type="evidence" value="ECO:0007669"/>
    <property type="project" value="TreeGrafter"/>
</dbReference>
<keyword evidence="4 7" id="KW-0175">Coiled coil</keyword>
<dbReference type="InterPro" id="IPR038844">
    <property type="entry name" value="CFAP157"/>
</dbReference>
<evidence type="ECO:0000256" key="7">
    <source>
        <dbReference type="SAM" id="Coils"/>
    </source>
</evidence>
<keyword evidence="9" id="KW-1185">Reference proteome</keyword>
<evidence type="ECO:0000256" key="6">
    <source>
        <dbReference type="ARBA" id="ARBA00023273"/>
    </source>
</evidence>
<evidence type="ECO:0000256" key="2">
    <source>
        <dbReference type="ARBA" id="ARBA00010841"/>
    </source>
</evidence>
<comment type="similarity">
    <text evidence="2">Belongs to the CFAP157 family.</text>
</comment>
<name>A0A6H5HHA8_9HEMI</name>
<dbReference type="EMBL" id="CADCXU010030621">
    <property type="protein sequence ID" value="CAB0016878.1"/>
    <property type="molecule type" value="Genomic_DNA"/>
</dbReference>
<evidence type="ECO:0000256" key="4">
    <source>
        <dbReference type="ARBA" id="ARBA00023054"/>
    </source>
</evidence>
<dbReference type="PANTHER" id="PTHR31954">
    <property type="entry name" value="CILIA- AND FLAGELLA-ASSOCIATED PROTEIN 157"/>
    <property type="match status" value="1"/>
</dbReference>
<organism evidence="8 9">
    <name type="scientific">Nesidiocoris tenuis</name>
    <dbReference type="NCBI Taxonomy" id="355587"/>
    <lineage>
        <taxon>Eukaryota</taxon>
        <taxon>Metazoa</taxon>
        <taxon>Ecdysozoa</taxon>
        <taxon>Arthropoda</taxon>
        <taxon>Hexapoda</taxon>
        <taxon>Insecta</taxon>
        <taxon>Pterygota</taxon>
        <taxon>Neoptera</taxon>
        <taxon>Paraneoptera</taxon>
        <taxon>Hemiptera</taxon>
        <taxon>Heteroptera</taxon>
        <taxon>Panheteroptera</taxon>
        <taxon>Cimicomorpha</taxon>
        <taxon>Miridae</taxon>
        <taxon>Dicyphina</taxon>
        <taxon>Nesidiocoris</taxon>
    </lineage>
</organism>
<comment type="subcellular location">
    <subcellularLocation>
        <location evidence="1">Cell projection</location>
        <location evidence="1">Cilium</location>
    </subcellularLocation>
</comment>